<dbReference type="EMBL" id="ML995913">
    <property type="protein sequence ID" value="KAF2764687.1"/>
    <property type="molecule type" value="Genomic_DNA"/>
</dbReference>
<keyword evidence="2" id="KW-1185">Reference proteome</keyword>
<dbReference type="PANTHER" id="PTHR36587">
    <property type="entry name" value="EXPRESSION SITE-ASSOCIATED GENE 3 (ESAG3)-LIKE PROTEIN"/>
    <property type="match status" value="1"/>
</dbReference>
<dbReference type="AlphaFoldDB" id="A0A6G1KVQ9"/>
<organism evidence="1 2">
    <name type="scientific">Teratosphaeria nubilosa</name>
    <dbReference type="NCBI Taxonomy" id="161662"/>
    <lineage>
        <taxon>Eukaryota</taxon>
        <taxon>Fungi</taxon>
        <taxon>Dikarya</taxon>
        <taxon>Ascomycota</taxon>
        <taxon>Pezizomycotina</taxon>
        <taxon>Dothideomycetes</taxon>
        <taxon>Dothideomycetidae</taxon>
        <taxon>Mycosphaerellales</taxon>
        <taxon>Teratosphaeriaceae</taxon>
        <taxon>Teratosphaeria</taxon>
    </lineage>
</organism>
<dbReference type="PANTHER" id="PTHR36587:SF2">
    <property type="entry name" value="EXPRESSION SITE-ASSOCIATED GENE 3 (ESAG3)-LIKE PROTEIN"/>
    <property type="match status" value="1"/>
</dbReference>
<sequence length="440" mass="49819">MYRKPAHDSVTTRQQQTRYLYLLIPTSHADTELCKTVLTAQILGYPPPYLIHWDTSLDYPDRTSLRYTEKLRLTRDFLQQLPEHAQDGMVILLDGPNSWFQLRPEILLNRFFKIVEEANGRLYETLPSDVIAEDDLEPSIVFSAQDRCIAGTEDLPSCYAVPQAPSAQAKRNLRWLNMGSAVGPVRNMLALFRRAVAKAERLETGVHDHEIMSEIFGEQELQHENLRSRHSSWWRKVADEWLGRVRSSANGSVGKGQYKEGAPDEFGITLDYANELDLSVVSGIDSIASSKHNWVAADIAQSMLPYWTISGYNVPTNKTWTDIDLLTDYRSNSVPAIISFNYDKDHVLDLHQKWWQSLWLQPHARNLYDSAAMMPNLPAASVLDGSGTEHTFWPATMTMYKAGVRSMDGTWIGFEQLCGDEGTAHELFGDGLGLWTDPAP</sequence>
<evidence type="ECO:0000313" key="2">
    <source>
        <dbReference type="Proteomes" id="UP000799436"/>
    </source>
</evidence>
<proteinExistence type="predicted"/>
<dbReference type="CDD" id="cd22997">
    <property type="entry name" value="GT_LH"/>
    <property type="match status" value="1"/>
</dbReference>
<protein>
    <submittedName>
        <fullName evidence="1">Uncharacterized protein</fullName>
    </submittedName>
</protein>
<accession>A0A6G1KVQ9</accession>
<evidence type="ECO:0000313" key="1">
    <source>
        <dbReference type="EMBL" id="KAF2764687.1"/>
    </source>
</evidence>
<gene>
    <name evidence="1" type="ORF">EJ03DRAFT_355556</name>
</gene>
<name>A0A6G1KVQ9_9PEZI</name>
<dbReference type="Proteomes" id="UP000799436">
    <property type="component" value="Unassembled WGS sequence"/>
</dbReference>
<dbReference type="OrthoDB" id="422736at2759"/>
<reference evidence="1" key="1">
    <citation type="journal article" date="2020" name="Stud. Mycol.">
        <title>101 Dothideomycetes genomes: a test case for predicting lifestyles and emergence of pathogens.</title>
        <authorList>
            <person name="Haridas S."/>
            <person name="Albert R."/>
            <person name="Binder M."/>
            <person name="Bloem J."/>
            <person name="Labutti K."/>
            <person name="Salamov A."/>
            <person name="Andreopoulos B."/>
            <person name="Baker S."/>
            <person name="Barry K."/>
            <person name="Bills G."/>
            <person name="Bluhm B."/>
            <person name="Cannon C."/>
            <person name="Castanera R."/>
            <person name="Culley D."/>
            <person name="Daum C."/>
            <person name="Ezra D."/>
            <person name="Gonzalez J."/>
            <person name="Henrissat B."/>
            <person name="Kuo A."/>
            <person name="Liang C."/>
            <person name="Lipzen A."/>
            <person name="Lutzoni F."/>
            <person name="Magnuson J."/>
            <person name="Mondo S."/>
            <person name="Nolan M."/>
            <person name="Ohm R."/>
            <person name="Pangilinan J."/>
            <person name="Park H.-J."/>
            <person name="Ramirez L."/>
            <person name="Alfaro M."/>
            <person name="Sun H."/>
            <person name="Tritt A."/>
            <person name="Yoshinaga Y."/>
            <person name="Zwiers L.-H."/>
            <person name="Turgeon B."/>
            <person name="Goodwin S."/>
            <person name="Spatafora J."/>
            <person name="Crous P."/>
            <person name="Grigoriev I."/>
        </authorList>
    </citation>
    <scope>NUCLEOTIDE SEQUENCE</scope>
    <source>
        <strain evidence="1">CBS 116005</strain>
    </source>
</reference>